<feature type="compositionally biased region" description="Basic and acidic residues" evidence="2">
    <location>
        <begin position="331"/>
        <end position="345"/>
    </location>
</feature>
<evidence type="ECO:0000259" key="3">
    <source>
        <dbReference type="PROSITE" id="PS51840"/>
    </source>
</evidence>
<feature type="compositionally biased region" description="Low complexity" evidence="2">
    <location>
        <begin position="279"/>
        <end position="303"/>
    </location>
</feature>
<feature type="region of interest" description="Disordered" evidence="2">
    <location>
        <begin position="721"/>
        <end position="755"/>
    </location>
</feature>
<evidence type="ECO:0000256" key="1">
    <source>
        <dbReference type="ARBA" id="ARBA00034780"/>
    </source>
</evidence>
<dbReference type="AlphaFoldDB" id="A0A9N9RHW6"/>
<dbReference type="PANTHER" id="PTHR21456:SF1">
    <property type="entry name" value="C2 NT-TYPE DOMAIN-CONTAINING PROTEIN"/>
    <property type="match status" value="1"/>
</dbReference>
<comment type="similarity">
    <text evidence="1">Belongs to the EEIG family.</text>
</comment>
<dbReference type="InterPro" id="IPR019448">
    <property type="entry name" value="NT-C2"/>
</dbReference>
<gene>
    <name evidence="4" type="ORF">CHIRRI_LOCUS1269</name>
</gene>
<dbReference type="InterPro" id="IPR039931">
    <property type="entry name" value="EEIG1/2-like"/>
</dbReference>
<dbReference type="OrthoDB" id="3365224at2759"/>
<reference evidence="4" key="2">
    <citation type="submission" date="2022-10" db="EMBL/GenBank/DDBJ databases">
        <authorList>
            <consortium name="ENA_rothamsted_submissions"/>
            <consortium name="culmorum"/>
            <person name="King R."/>
        </authorList>
    </citation>
    <scope>NUCLEOTIDE SEQUENCE</scope>
</reference>
<dbReference type="Proteomes" id="UP001153620">
    <property type="component" value="Chromosome 1"/>
</dbReference>
<name>A0A9N9RHW6_9DIPT</name>
<feature type="compositionally biased region" description="Polar residues" evidence="2">
    <location>
        <begin position="678"/>
        <end position="695"/>
    </location>
</feature>
<feature type="region of interest" description="Disordered" evidence="2">
    <location>
        <begin position="279"/>
        <end position="348"/>
    </location>
</feature>
<organism evidence="4 5">
    <name type="scientific">Chironomus riparius</name>
    <dbReference type="NCBI Taxonomy" id="315576"/>
    <lineage>
        <taxon>Eukaryota</taxon>
        <taxon>Metazoa</taxon>
        <taxon>Ecdysozoa</taxon>
        <taxon>Arthropoda</taxon>
        <taxon>Hexapoda</taxon>
        <taxon>Insecta</taxon>
        <taxon>Pterygota</taxon>
        <taxon>Neoptera</taxon>
        <taxon>Endopterygota</taxon>
        <taxon>Diptera</taxon>
        <taxon>Nematocera</taxon>
        <taxon>Chironomoidea</taxon>
        <taxon>Chironomidae</taxon>
        <taxon>Chironominae</taxon>
        <taxon>Chironomus</taxon>
    </lineage>
</organism>
<feature type="domain" description="C2 NT-type" evidence="3">
    <location>
        <begin position="11"/>
        <end position="152"/>
    </location>
</feature>
<feature type="compositionally biased region" description="Polar residues" evidence="2">
    <location>
        <begin position="180"/>
        <end position="206"/>
    </location>
</feature>
<feature type="region of interest" description="Disordered" evidence="2">
    <location>
        <begin position="169"/>
        <end position="240"/>
    </location>
</feature>
<dbReference type="EMBL" id="OU895877">
    <property type="protein sequence ID" value="CAG9798285.1"/>
    <property type="molecule type" value="Genomic_DNA"/>
</dbReference>
<dbReference type="Pfam" id="PF10358">
    <property type="entry name" value="NT-C2"/>
    <property type="match status" value="1"/>
</dbReference>
<feature type="compositionally biased region" description="Low complexity" evidence="2">
    <location>
        <begin position="212"/>
        <end position="222"/>
    </location>
</feature>
<sequence length="836" mass="93487">MTLLGSAPGMAFMMKKKKYKFECDLNLEEMIEVPFLNAVLFAKIRLLDGGFQEISNREEVKAHTVKWGQHFRFPCKMSANASTGVLDPCLLRISIRKEIKGGRSYQKLGFVDLNLAEYAGQGLKSKKTILEGYDTRCRQDNSMLLVTIKMHMISGDILFKVPSSKVSQLPSDDDLEMRTATPSQPPSSTLGTSSTNPTISTRQTANSKDDSSIASGSSGCGSLTKKNKTQVTSDYQPSIDIDPQSIVSSIITDSGISDVSETPQISTIFDRSSIIGTVNNNTNTNAQTQQQQQQNQLQQQQQNIGEMGHSRNSSNTSQMSKGSGYSSSISERQHSRQSSDGDSGHTRYTRATFQKSGSLSSWYESQAREKMIHRRRESHSLKLQIIHINRKQLSICRSPESPTNEMYRTPNSTLDGDDDSGFDVFCTPTADLTLMKMKSMNNLHDVMLTNDLTLYRMKSLSQLNDSHDNTPIDLMRLKRDCEMNQCNDAKIHSMNNLNGNDSDEIDGFISRRHHSDNSSSPIHVPYEKNRLSLQTPKRRVGNTKYVGADSFNDTNNTHNYHLMKIHSMGTISDIVNNNMKSCDPFWNGRIKNNTMNGHSKKFDNRFIVPIKLEEKYDETNGNANDNDEVFKVPQINQMIPLRKEKSSSCIESMKNRGSTLYDRLRNSLHRRLLDGSPRMSTLNSTNSPNDSSQNITTDVSLSASINGDNFPIILSSMPSGTSSLHLRRPSSNMNPSSGSIQISETGSLDRATKAQAERRKKVYEDLPTITGRVENTRVNPDKTIDELFATHKLEQLEEDPEHRGGLKLVIGRDGKAVLGNHGTSQQQTLRIMDSSR</sequence>
<dbReference type="PANTHER" id="PTHR21456">
    <property type="entry name" value="FAMILY WITH SEQUENCE SIMILARITY 102"/>
    <property type="match status" value="1"/>
</dbReference>
<feature type="region of interest" description="Disordered" evidence="2">
    <location>
        <begin position="675"/>
        <end position="695"/>
    </location>
</feature>
<feature type="compositionally biased region" description="Low complexity" evidence="2">
    <location>
        <begin position="317"/>
        <end position="330"/>
    </location>
</feature>
<proteinExistence type="inferred from homology"/>
<evidence type="ECO:0000313" key="5">
    <source>
        <dbReference type="Proteomes" id="UP001153620"/>
    </source>
</evidence>
<protein>
    <recommendedName>
        <fullName evidence="3">C2 NT-type domain-containing protein</fullName>
    </recommendedName>
</protein>
<evidence type="ECO:0000313" key="4">
    <source>
        <dbReference type="EMBL" id="CAG9798285.1"/>
    </source>
</evidence>
<keyword evidence="5" id="KW-1185">Reference proteome</keyword>
<feature type="compositionally biased region" description="Polar residues" evidence="2">
    <location>
        <begin position="721"/>
        <end position="746"/>
    </location>
</feature>
<evidence type="ECO:0000256" key="2">
    <source>
        <dbReference type="SAM" id="MobiDB-lite"/>
    </source>
</evidence>
<reference evidence="4" key="1">
    <citation type="submission" date="2022-01" db="EMBL/GenBank/DDBJ databases">
        <authorList>
            <person name="King R."/>
        </authorList>
    </citation>
    <scope>NUCLEOTIDE SEQUENCE</scope>
</reference>
<dbReference type="PROSITE" id="PS51840">
    <property type="entry name" value="C2_NT"/>
    <property type="match status" value="1"/>
</dbReference>
<accession>A0A9N9RHW6</accession>